<dbReference type="SUPFAM" id="SSF53098">
    <property type="entry name" value="Ribonuclease H-like"/>
    <property type="match status" value="1"/>
</dbReference>
<dbReference type="InterPro" id="IPR012878">
    <property type="entry name" value="Beta-AFase-like_GH127_cat"/>
</dbReference>
<dbReference type="Pfam" id="PF20736">
    <property type="entry name" value="Glyco_hydro127M"/>
    <property type="match status" value="1"/>
</dbReference>
<protein>
    <submittedName>
        <fullName evidence="4">Uncharacterized protein</fullName>
    </submittedName>
</protein>
<feature type="domain" description="RNase H type-1" evidence="2">
    <location>
        <begin position="71"/>
        <end position="160"/>
    </location>
</feature>
<feature type="domain" description="Non-reducing end beta-L-arabinofuranosidase-like GH127 catalytic" evidence="1">
    <location>
        <begin position="245"/>
        <end position="488"/>
    </location>
</feature>
<dbReference type="InterPro" id="IPR036195">
    <property type="entry name" value="AbfB_ABD_sf"/>
</dbReference>
<reference evidence="4 5" key="1">
    <citation type="journal article" date="2021" name="Comput. Struct. Biotechnol. J.">
        <title>De novo genome assembly of the potent medicinal plant Rehmannia glutinosa using nanopore technology.</title>
        <authorList>
            <person name="Ma L."/>
            <person name="Dong C."/>
            <person name="Song C."/>
            <person name="Wang X."/>
            <person name="Zheng X."/>
            <person name="Niu Y."/>
            <person name="Chen S."/>
            <person name="Feng W."/>
        </authorList>
    </citation>
    <scope>NUCLEOTIDE SEQUENCE [LARGE SCALE GENOMIC DNA]</scope>
    <source>
        <strain evidence="4">DH-2019</strain>
    </source>
</reference>
<evidence type="ECO:0000259" key="2">
    <source>
        <dbReference type="Pfam" id="PF13456"/>
    </source>
</evidence>
<dbReference type="InterPro" id="IPR049046">
    <property type="entry name" value="Beta-AFase-like_GH127_middle"/>
</dbReference>
<dbReference type="InterPro" id="IPR036397">
    <property type="entry name" value="RNaseH_sf"/>
</dbReference>
<dbReference type="Pfam" id="PF13456">
    <property type="entry name" value="RVT_3"/>
    <property type="match status" value="1"/>
</dbReference>
<comment type="caution">
    <text evidence="4">The sequence shown here is derived from an EMBL/GenBank/DDBJ whole genome shotgun (WGS) entry which is preliminary data.</text>
</comment>
<dbReference type="InterPro" id="IPR002156">
    <property type="entry name" value="RNaseH_domain"/>
</dbReference>
<organism evidence="4 5">
    <name type="scientific">Rehmannia glutinosa</name>
    <name type="common">Chinese foxglove</name>
    <dbReference type="NCBI Taxonomy" id="99300"/>
    <lineage>
        <taxon>Eukaryota</taxon>
        <taxon>Viridiplantae</taxon>
        <taxon>Streptophyta</taxon>
        <taxon>Embryophyta</taxon>
        <taxon>Tracheophyta</taxon>
        <taxon>Spermatophyta</taxon>
        <taxon>Magnoliopsida</taxon>
        <taxon>eudicotyledons</taxon>
        <taxon>Gunneridae</taxon>
        <taxon>Pentapetalae</taxon>
        <taxon>asterids</taxon>
        <taxon>lamiids</taxon>
        <taxon>Lamiales</taxon>
        <taxon>Orobanchaceae</taxon>
        <taxon>Rehmannieae</taxon>
        <taxon>Rehmannia</taxon>
    </lineage>
</organism>
<dbReference type="InterPro" id="IPR012337">
    <property type="entry name" value="RNaseH-like_sf"/>
</dbReference>
<proteinExistence type="predicted"/>
<dbReference type="Gene3D" id="2.80.10.50">
    <property type="match status" value="1"/>
</dbReference>
<dbReference type="EMBL" id="JABTTQ020000001">
    <property type="protein sequence ID" value="KAK6164199.1"/>
    <property type="molecule type" value="Genomic_DNA"/>
</dbReference>
<accession>A0ABR0XYL2</accession>
<dbReference type="PANTHER" id="PTHR31151:SF0">
    <property type="entry name" value="PROLINE-TRNA LIGASE (DUF1680)"/>
    <property type="match status" value="1"/>
</dbReference>
<feature type="domain" description="Non-reducing end beta-L-arabinofuranosidase-like GH127 middle" evidence="3">
    <location>
        <begin position="582"/>
        <end position="683"/>
    </location>
</feature>
<evidence type="ECO:0000259" key="1">
    <source>
        <dbReference type="Pfam" id="PF07944"/>
    </source>
</evidence>
<dbReference type="SUPFAM" id="SSF110221">
    <property type="entry name" value="AbfB domain"/>
    <property type="match status" value="1"/>
</dbReference>
<dbReference type="Pfam" id="PF07944">
    <property type="entry name" value="Beta-AFase-like_GH127_cat"/>
    <property type="match status" value="2"/>
</dbReference>
<gene>
    <name evidence="4" type="ORF">DH2020_001063</name>
</gene>
<dbReference type="InterPro" id="IPR044730">
    <property type="entry name" value="RNase_H-like_dom_plant"/>
</dbReference>
<evidence type="ECO:0000313" key="4">
    <source>
        <dbReference type="EMBL" id="KAK6164199.1"/>
    </source>
</evidence>
<feature type="domain" description="Non-reducing end beta-L-arabinofuranosidase-like GH127 catalytic" evidence="1">
    <location>
        <begin position="489"/>
        <end position="569"/>
    </location>
</feature>
<name>A0ABR0XYL2_REHGL</name>
<keyword evidence="5" id="KW-1185">Reference proteome</keyword>
<dbReference type="PANTHER" id="PTHR31151">
    <property type="entry name" value="PROLINE-TRNA LIGASE (DUF1680)"/>
    <property type="match status" value="1"/>
</dbReference>
<dbReference type="CDD" id="cd06222">
    <property type="entry name" value="RNase_H_like"/>
    <property type="match status" value="1"/>
</dbReference>
<evidence type="ECO:0000313" key="5">
    <source>
        <dbReference type="Proteomes" id="UP001318860"/>
    </source>
</evidence>
<dbReference type="Proteomes" id="UP001318860">
    <property type="component" value="Unassembled WGS sequence"/>
</dbReference>
<dbReference type="Gene3D" id="3.30.420.10">
    <property type="entry name" value="Ribonuclease H-like superfamily/Ribonuclease H"/>
    <property type="match status" value="1"/>
</dbReference>
<evidence type="ECO:0000259" key="3">
    <source>
        <dbReference type="Pfam" id="PF20736"/>
    </source>
</evidence>
<sequence length="939" mass="104944">MGDIIVDYFSEIFTSTNPSQEDMDTVIKCIQPKMDEQKKQSNQMVGIDNLRDAETEARWRKPVANFFRLDVDACFNVKEHRYATGGIIRDSEGRTIIAFGCKHERMASIVDGELIAIRDGLNTAKEKGISRLVVFSDSLLAVCAIVMATQEDRALRGCTNTIEPTTSHTLRYELLTSKNETWKKEMFSHYHLTPTDESAWSNLFPRKMLREEDDEHKWAMMYRKIKYSGGAKGIEGLLNEVSLHDVRLDPSSIHGMAQQTNLEYLLMLDVDRLVWSFRKTAGLETPGKPYGGWEDPSMELRGHFVGHYMSASAQMWASTHNDSLKEKMSAVVSALSACQEKMGTGYLSAFPSDFSTILAGLLDQYTLAGNDQALKMTLSMVDYFYNRVQNVISKYTIERHWSSLNEEAGGMNDILYKLYSITGDQKHLLLGHLFDKPCFLGLLAIKVSNSVLLDRSRADGLSNFHSNTHIPVVIGSQMRYEVTGDPLYKVSRHLFRWTKEMAYADYYERALTNGVLSIQRGRDPGIMIYMLPLVRGGSKAISYHGWGTQFDSFWCCYGTGIESFSKLGDSIYFEEEGKIPALYIIQYISSTLNWTSGNISLRQDVEQVTSWDQRLRVSFTFTSKEQASGGESTLNFRIPLWTYSDGAKASLNGNNMPLPTPGNFLSVSRNWSPGDKITLELPIRLRTEAIKDERPEYGSIQAIFYGPYLLAGLSDGDWNINAKSATSFSDWITPVPSDYNSHLISLSQESGESTFAFTNSNTSLKMEKIPQPGTNSAVSSSFRLVLKESTPGNFSKPTDAIGKLVMLEPFDFPGTVIVHYGEGKNLGVSDSSKASGAVFRLVAGLDGNNTTVSLEAEGQNGCFVYSGVNYKNGTSVKLSCNSRSSDEGFKQAASFTLRKGLSEYHPVSFVAKGVKRNFLLSPLLSLRDESYTVYFDIYS</sequence>